<organism evidence="1 2">
    <name type="scientific">Nocardia suismassiliense</name>
    <dbReference type="NCBI Taxonomy" id="2077092"/>
    <lineage>
        <taxon>Bacteria</taxon>
        <taxon>Bacillati</taxon>
        <taxon>Actinomycetota</taxon>
        <taxon>Actinomycetes</taxon>
        <taxon>Mycobacteriales</taxon>
        <taxon>Nocardiaceae</taxon>
        <taxon>Nocardia</taxon>
    </lineage>
</organism>
<dbReference type="RefSeq" id="WP_387721278.1">
    <property type="nucleotide sequence ID" value="NZ_JBIAPI010000007.1"/>
</dbReference>
<evidence type="ECO:0000313" key="2">
    <source>
        <dbReference type="Proteomes" id="UP001601948"/>
    </source>
</evidence>
<dbReference type="Proteomes" id="UP001601948">
    <property type="component" value="Unassembled WGS sequence"/>
</dbReference>
<reference evidence="1 2" key="1">
    <citation type="submission" date="2024-10" db="EMBL/GenBank/DDBJ databases">
        <title>The Natural Products Discovery Center: Release of the First 8490 Sequenced Strains for Exploring Actinobacteria Biosynthetic Diversity.</title>
        <authorList>
            <person name="Kalkreuter E."/>
            <person name="Kautsar S.A."/>
            <person name="Yang D."/>
            <person name="Bader C.D."/>
            <person name="Teijaro C.N."/>
            <person name="Fluegel L."/>
            <person name="Davis C.M."/>
            <person name="Simpson J.R."/>
            <person name="Lauterbach L."/>
            <person name="Steele A.D."/>
            <person name="Gui C."/>
            <person name="Meng S."/>
            <person name="Li G."/>
            <person name="Viehrig K."/>
            <person name="Ye F."/>
            <person name="Su P."/>
            <person name="Kiefer A.F."/>
            <person name="Nichols A."/>
            <person name="Cepeda A.J."/>
            <person name="Yan W."/>
            <person name="Fan B."/>
            <person name="Jiang Y."/>
            <person name="Adhikari A."/>
            <person name="Zheng C.-J."/>
            <person name="Schuster L."/>
            <person name="Cowan T.M."/>
            <person name="Smanski M.J."/>
            <person name="Chevrette M.G."/>
            <person name="De Carvalho L.P.S."/>
            <person name="Shen B."/>
        </authorList>
    </citation>
    <scope>NUCLEOTIDE SEQUENCE [LARGE SCALE GENOMIC DNA]</scope>
    <source>
        <strain evidence="1 2">NPDC003040</strain>
    </source>
</reference>
<accession>A0ABW6QY79</accession>
<sequence length="129" mass="13882">MAVGGTSEWQKLLDSANAGELKLSPDVGKDLDAKCQTYLDDLDDIRSSTYRVRTVAGFGTMPSGPVLEHKFQQKGDGGDSSIDTSIKTHIEEVQLMRQVFAKAMANYQSVDVSNSQNLAAINVLGEDGS</sequence>
<proteinExistence type="predicted"/>
<evidence type="ECO:0000313" key="1">
    <source>
        <dbReference type="EMBL" id="MFF3226206.1"/>
    </source>
</evidence>
<keyword evidence="2" id="KW-1185">Reference proteome</keyword>
<protein>
    <submittedName>
        <fullName evidence="1">Uncharacterized protein</fullName>
    </submittedName>
</protein>
<comment type="caution">
    <text evidence="1">The sequence shown here is derived from an EMBL/GenBank/DDBJ whole genome shotgun (WGS) entry which is preliminary data.</text>
</comment>
<name>A0ABW6QY79_9NOCA</name>
<dbReference type="EMBL" id="JBIAPI010000007">
    <property type="protein sequence ID" value="MFF3226206.1"/>
    <property type="molecule type" value="Genomic_DNA"/>
</dbReference>
<gene>
    <name evidence="1" type="ORF">ACFYV7_25655</name>
</gene>